<comment type="caution">
    <text evidence="3">The sequence shown here is derived from an EMBL/GenBank/DDBJ whole genome shotgun (WGS) entry which is preliminary data.</text>
</comment>
<evidence type="ECO:0000313" key="3">
    <source>
        <dbReference type="EMBL" id="THD20109.1"/>
    </source>
</evidence>
<evidence type="ECO:0000256" key="2">
    <source>
        <dbReference type="SAM" id="MobiDB-lite"/>
    </source>
</evidence>
<evidence type="ECO:0000313" key="4">
    <source>
        <dbReference type="Proteomes" id="UP000230066"/>
    </source>
</evidence>
<feature type="compositionally biased region" description="Basic and acidic residues" evidence="2">
    <location>
        <begin position="237"/>
        <end position="249"/>
    </location>
</feature>
<feature type="compositionally biased region" description="Basic and acidic residues" evidence="2">
    <location>
        <begin position="198"/>
        <end position="223"/>
    </location>
</feature>
<feature type="coiled-coil region" evidence="1">
    <location>
        <begin position="53"/>
        <end position="121"/>
    </location>
</feature>
<keyword evidence="1" id="KW-0175">Coiled coil</keyword>
<dbReference type="AlphaFoldDB" id="A0A4E0QXS1"/>
<accession>A0A4E0QXS1</accession>
<keyword evidence="4" id="KW-1185">Reference proteome</keyword>
<organism evidence="3 4">
    <name type="scientific">Fasciola hepatica</name>
    <name type="common">Liver fluke</name>
    <dbReference type="NCBI Taxonomy" id="6192"/>
    <lineage>
        <taxon>Eukaryota</taxon>
        <taxon>Metazoa</taxon>
        <taxon>Spiralia</taxon>
        <taxon>Lophotrochozoa</taxon>
        <taxon>Platyhelminthes</taxon>
        <taxon>Trematoda</taxon>
        <taxon>Digenea</taxon>
        <taxon>Plagiorchiida</taxon>
        <taxon>Echinostomata</taxon>
        <taxon>Echinostomatoidea</taxon>
        <taxon>Fasciolidae</taxon>
        <taxon>Fasciola</taxon>
    </lineage>
</organism>
<feature type="region of interest" description="Disordered" evidence="2">
    <location>
        <begin position="174"/>
        <end position="249"/>
    </location>
</feature>
<feature type="compositionally biased region" description="Polar residues" evidence="2">
    <location>
        <begin position="176"/>
        <end position="188"/>
    </location>
</feature>
<evidence type="ECO:0000256" key="1">
    <source>
        <dbReference type="SAM" id="Coils"/>
    </source>
</evidence>
<feature type="region of interest" description="Disordered" evidence="2">
    <location>
        <begin position="307"/>
        <end position="333"/>
    </location>
</feature>
<reference evidence="3" key="1">
    <citation type="submission" date="2019-03" db="EMBL/GenBank/DDBJ databases">
        <title>Improved annotation for the trematode Fasciola hepatica.</title>
        <authorList>
            <person name="Choi Y.-J."/>
            <person name="Martin J."/>
            <person name="Mitreva M."/>
        </authorList>
    </citation>
    <scope>NUCLEOTIDE SEQUENCE [LARGE SCALE GENOMIC DNA]</scope>
</reference>
<gene>
    <name evidence="3" type="ORF">D915_009281</name>
</gene>
<dbReference type="Proteomes" id="UP000230066">
    <property type="component" value="Unassembled WGS sequence"/>
</dbReference>
<feature type="compositionally biased region" description="Polar residues" evidence="2">
    <location>
        <begin position="307"/>
        <end position="322"/>
    </location>
</feature>
<proteinExistence type="predicted"/>
<protein>
    <submittedName>
        <fullName evidence="3">Uncharacterized protein</fullName>
    </submittedName>
</protein>
<name>A0A4E0QXS1_FASHE</name>
<dbReference type="EMBL" id="JXXN02005137">
    <property type="protein sequence ID" value="THD20109.1"/>
    <property type="molecule type" value="Genomic_DNA"/>
</dbReference>
<sequence>MSLQGDEFLVWEEDQDGTTDVLSQLRETIGLFGSSISGNQPMKSDDEVRRDYLRRICSRLVATENEKQKLEAEFNSLKASQYLDKANVENSPEHKKELNGMSKTIDEIEKLVNQLADENRQFSLLFISLSRPGFSTATTVRCETNSTKGSNSDVKLTSLHNRLRRMQESLQKLVANRQTSDTSRSIEQSWYDLLGTPKPKESLKAKQDKERQKDKKKETKPENADSPPSSSSSSKITKAESPKKTEDKQKDLVELLKGVIVQTLTENPGPWNNFYQPRPLFNVPLPATTNVCMPDKSEFLKPTETEFGSRQTEGQQGATDNFNVPGAPMMPSHQPYASMGSVNYFRPQLPPGPMRFMPNYRVRKTSDF</sequence>